<dbReference type="PANTHER" id="PTHR47112:SF1">
    <property type="entry name" value="PX DOMAIN-CONTAINING PROTEIN"/>
    <property type="match status" value="1"/>
</dbReference>
<dbReference type="Gene3D" id="3.90.1720.10">
    <property type="entry name" value="endopeptidase domain like (from Nostoc punctiforme)"/>
    <property type="match status" value="1"/>
</dbReference>
<dbReference type="SUPFAM" id="SSF54001">
    <property type="entry name" value="Cysteine proteinases"/>
    <property type="match status" value="1"/>
</dbReference>
<dbReference type="Gene3D" id="3.30.1520.10">
    <property type="entry name" value="Phox-like domain"/>
    <property type="match status" value="1"/>
</dbReference>
<evidence type="ECO:0000313" key="2">
    <source>
        <dbReference type="EMBL" id="KAJ0409096.1"/>
    </source>
</evidence>
<dbReference type="InterPro" id="IPR038765">
    <property type="entry name" value="Papain-like_cys_pep_sf"/>
</dbReference>
<dbReference type="AlphaFoldDB" id="A0AAD5MIJ7"/>
<dbReference type="Proteomes" id="UP001209570">
    <property type="component" value="Unassembled WGS sequence"/>
</dbReference>
<dbReference type="CDD" id="cd06093">
    <property type="entry name" value="PX_domain"/>
    <property type="match status" value="1"/>
</dbReference>
<gene>
    <name evidence="2" type="ORF">P43SY_002230</name>
</gene>
<protein>
    <recommendedName>
        <fullName evidence="1">PX domain-containing protein</fullName>
    </recommendedName>
</protein>
<dbReference type="Pfam" id="PF00787">
    <property type="entry name" value="PX"/>
    <property type="match status" value="1"/>
</dbReference>
<sequence length="509" mass="57011">MAQCMALANSLLHGELRRQEPGSELARASRLMAVFPDGVYESAEAELLTAKPAWQLVFRVADIVSVHSCADSDVAFDVTVGTADVTLQFEAASPRERIEWIRVLHLVKELSAPQEPARVAVDDAENAGAFMRFAPSDSEDDETDSDAESLREQASRVQLARKPERSSVVTLTILRVFVLDHVNARFSVAIPLSESSRDQVTVLQVKLDAISQLRKSLVKEATGLVSEAKEFLTRLLNHDPDWFVLCIDEPRVWMKEEHHTKRKTSDLTQRPYTAYVIDVTFDNMTWQIQRRYQDFHHLHQQLKLKHGPLGATLPQLPPKRVFTPVDGDFVLRRRVLLAQYLQLLIEYPVFGQDVLVLSFLGVVSRSRDPEVNKSGKNVMHITAVHTGLDYGDIVLFSCRFGASVIQRKLTRSTYDHVGIVVPGPSRNLLRILEATGEGIQVYSLKTRLMAYSREVSKSIVVRKLDGPRNKATMELLNEFVKNVDGNSYSIFGILQARGDGTMGLEPGAA</sequence>
<keyword evidence="3" id="KW-1185">Reference proteome</keyword>
<dbReference type="InterPro" id="IPR001683">
    <property type="entry name" value="PX_dom"/>
</dbReference>
<comment type="caution">
    <text evidence="2">The sequence shown here is derived from an EMBL/GenBank/DDBJ whole genome shotgun (WGS) entry which is preliminary data.</text>
</comment>
<reference evidence="2" key="1">
    <citation type="submission" date="2021-12" db="EMBL/GenBank/DDBJ databases">
        <title>Prjna785345.</title>
        <authorList>
            <person name="Rujirawat T."/>
            <person name="Krajaejun T."/>
        </authorList>
    </citation>
    <scope>NUCLEOTIDE SEQUENCE</scope>
    <source>
        <strain evidence="2">Pi057C3</strain>
    </source>
</reference>
<proteinExistence type="predicted"/>
<name>A0AAD5MIJ7_PYTIN</name>
<accession>A0AAD5MIJ7</accession>
<evidence type="ECO:0000259" key="1">
    <source>
        <dbReference type="PROSITE" id="PS50195"/>
    </source>
</evidence>
<dbReference type="GO" id="GO:0035091">
    <property type="term" value="F:phosphatidylinositol binding"/>
    <property type="evidence" value="ECO:0007669"/>
    <property type="project" value="InterPro"/>
</dbReference>
<organism evidence="2 3">
    <name type="scientific">Pythium insidiosum</name>
    <name type="common">Pythiosis disease agent</name>
    <dbReference type="NCBI Taxonomy" id="114742"/>
    <lineage>
        <taxon>Eukaryota</taxon>
        <taxon>Sar</taxon>
        <taxon>Stramenopiles</taxon>
        <taxon>Oomycota</taxon>
        <taxon>Peronosporomycetes</taxon>
        <taxon>Pythiales</taxon>
        <taxon>Pythiaceae</taxon>
        <taxon>Pythium</taxon>
    </lineage>
</organism>
<dbReference type="PANTHER" id="PTHR47112">
    <property type="entry name" value="PX DOMAIN-CONTAINING PROTEIN"/>
    <property type="match status" value="1"/>
</dbReference>
<dbReference type="PROSITE" id="PS50195">
    <property type="entry name" value="PX"/>
    <property type="match status" value="1"/>
</dbReference>
<dbReference type="SUPFAM" id="SSF64268">
    <property type="entry name" value="PX domain"/>
    <property type="match status" value="1"/>
</dbReference>
<dbReference type="EMBL" id="JAKCXM010000006">
    <property type="protein sequence ID" value="KAJ0409096.1"/>
    <property type="molecule type" value="Genomic_DNA"/>
</dbReference>
<evidence type="ECO:0000313" key="3">
    <source>
        <dbReference type="Proteomes" id="UP001209570"/>
    </source>
</evidence>
<dbReference type="SMART" id="SM00312">
    <property type="entry name" value="PX"/>
    <property type="match status" value="1"/>
</dbReference>
<feature type="domain" description="PX" evidence="1">
    <location>
        <begin position="253"/>
        <end position="367"/>
    </location>
</feature>
<dbReference type="InterPro" id="IPR036871">
    <property type="entry name" value="PX_dom_sf"/>
</dbReference>